<reference evidence="1 2" key="1">
    <citation type="submission" date="2020-09" db="EMBL/GenBank/DDBJ databases">
        <title>Investigation of environmental microbe.</title>
        <authorList>
            <person name="Ou Y."/>
            <person name="Kang Q."/>
        </authorList>
    </citation>
    <scope>NUCLEOTIDE SEQUENCE [LARGE SCALE GENOMIC DNA]</scope>
    <source>
        <strain evidence="1 2">KJZ-9</strain>
    </source>
</reference>
<name>A0A7H2BII2_9MICC</name>
<keyword evidence="2" id="KW-1185">Reference proteome</keyword>
<gene>
    <name evidence="1" type="ORF">IDM48_08845</name>
</gene>
<protein>
    <submittedName>
        <fullName evidence="1">DUF3499 family protein</fullName>
    </submittedName>
</protein>
<evidence type="ECO:0000313" key="2">
    <source>
        <dbReference type="Proteomes" id="UP000516421"/>
    </source>
</evidence>
<proteinExistence type="predicted"/>
<dbReference type="EMBL" id="CP061538">
    <property type="protein sequence ID" value="QNV39478.1"/>
    <property type="molecule type" value="Genomic_DNA"/>
</dbReference>
<dbReference type="KEGG" id="rama:IDM48_08845"/>
<sequence length="74" mass="8278">MAQARSCSRQTCSREAVFTLYYAYSESKAIIGALSEHREPHAYDLCEFHADRLTAPQGWEVVRDHGLGSESSSL</sequence>
<dbReference type="InterPro" id="IPR021888">
    <property type="entry name" value="DUF3499"/>
</dbReference>
<dbReference type="RefSeq" id="WP_068168892.1">
    <property type="nucleotide sequence ID" value="NZ_BAAAHX010000008.1"/>
</dbReference>
<dbReference type="AlphaFoldDB" id="A0A7H2BII2"/>
<organism evidence="1 2">
    <name type="scientific">Rothia amarae</name>
    <dbReference type="NCBI Taxonomy" id="169480"/>
    <lineage>
        <taxon>Bacteria</taxon>
        <taxon>Bacillati</taxon>
        <taxon>Actinomycetota</taxon>
        <taxon>Actinomycetes</taxon>
        <taxon>Micrococcales</taxon>
        <taxon>Micrococcaceae</taxon>
        <taxon>Rothia</taxon>
    </lineage>
</organism>
<dbReference type="Proteomes" id="UP000516421">
    <property type="component" value="Chromosome"/>
</dbReference>
<dbReference type="Pfam" id="PF12005">
    <property type="entry name" value="DUF3499"/>
    <property type="match status" value="1"/>
</dbReference>
<accession>A0A7H2BII2</accession>
<evidence type="ECO:0000313" key="1">
    <source>
        <dbReference type="EMBL" id="QNV39478.1"/>
    </source>
</evidence>